<feature type="domain" description="GP-PDE" evidence="2">
    <location>
        <begin position="124"/>
        <end position="368"/>
    </location>
</feature>
<evidence type="ECO:0000256" key="1">
    <source>
        <dbReference type="SAM" id="MobiDB-lite"/>
    </source>
</evidence>
<dbReference type="PANTHER" id="PTHR46211">
    <property type="entry name" value="GLYCEROPHOSPHORYL DIESTER PHOSPHODIESTERASE"/>
    <property type="match status" value="1"/>
</dbReference>
<gene>
    <name evidence="3" type="ORF">MF672_028850</name>
</gene>
<evidence type="ECO:0000313" key="4">
    <source>
        <dbReference type="Proteomes" id="UP001317259"/>
    </source>
</evidence>
<dbReference type="InterPro" id="IPR030395">
    <property type="entry name" value="GP_PDE_dom"/>
</dbReference>
<dbReference type="Pfam" id="PF03009">
    <property type="entry name" value="GDPD"/>
    <property type="match status" value="1"/>
</dbReference>
<dbReference type="PANTHER" id="PTHR46211:SF1">
    <property type="entry name" value="GLYCEROPHOSPHODIESTER PHOSPHODIESTERASE, CYTOPLASMIC"/>
    <property type="match status" value="1"/>
</dbReference>
<evidence type="ECO:0000259" key="2">
    <source>
        <dbReference type="PROSITE" id="PS51704"/>
    </source>
</evidence>
<dbReference type="SUPFAM" id="SSF51695">
    <property type="entry name" value="PLC-like phosphodiesterases"/>
    <property type="match status" value="1"/>
</dbReference>
<dbReference type="InterPro" id="IPR017946">
    <property type="entry name" value="PLC-like_Pdiesterase_TIM-brl"/>
</dbReference>
<dbReference type="Gene3D" id="3.20.20.190">
    <property type="entry name" value="Phosphatidylinositol (PI) phosphodiesterase"/>
    <property type="match status" value="1"/>
</dbReference>
<sequence length="370" mass="40301">MPRHLTSPHAHTTPASSALLPAQPAARPSALDRVLRATTPFVLPQRRLFPPDRALPLRHALPSGPTLRLGRILPLGRALSLALVAVLGLAATTTTTPALARAQTSAALSLAPTTHLHLAAPAEPVDVAHRGASAYAPENTVAAFELADRMGADYFELDVQETKDHELVLMHDTTLSRTTDVERVYPSLSPWRVGDLTLAQIRRLDAGSWSGSRYADEPVPTLDDALTAMADSGLGLLLEVKAPELYPGIERRVADELRRHAAWQAPGRLIVQSFNWESMRTFHRYLPDVAIGLLGTPTTTQLPQLAKFADLINPSYTTFSPAYVRRVHALGMRLLAWTVDSPSTMRRMLSYGVDGIITNRPDVLNEVLSS</sequence>
<protein>
    <submittedName>
        <fullName evidence="3">Glycerophosphodiester phosphodiesterase</fullName>
    </submittedName>
</protein>
<accession>A0ABT0G045</accession>
<organism evidence="3 4">
    <name type="scientific">Actinomadura luzonensis</name>
    <dbReference type="NCBI Taxonomy" id="2805427"/>
    <lineage>
        <taxon>Bacteria</taxon>
        <taxon>Bacillati</taxon>
        <taxon>Actinomycetota</taxon>
        <taxon>Actinomycetes</taxon>
        <taxon>Streptosporangiales</taxon>
        <taxon>Thermomonosporaceae</taxon>
        <taxon>Actinomadura</taxon>
    </lineage>
</organism>
<proteinExistence type="predicted"/>
<keyword evidence="4" id="KW-1185">Reference proteome</keyword>
<dbReference type="PROSITE" id="PS50007">
    <property type="entry name" value="PIPLC_X_DOMAIN"/>
    <property type="match status" value="1"/>
</dbReference>
<name>A0ABT0G045_9ACTN</name>
<dbReference type="PROSITE" id="PS51704">
    <property type="entry name" value="GP_PDE"/>
    <property type="match status" value="1"/>
</dbReference>
<feature type="compositionally biased region" description="Low complexity" evidence="1">
    <location>
        <begin position="14"/>
        <end position="23"/>
    </location>
</feature>
<dbReference type="RefSeq" id="WP_242374376.1">
    <property type="nucleotide sequence ID" value="NZ_JAKRKC020000001.1"/>
</dbReference>
<reference evidence="3 4" key="1">
    <citation type="submission" date="2022-04" db="EMBL/GenBank/DDBJ databases">
        <title>Genome draft of Actinomadura sp. ATCC 31491.</title>
        <authorList>
            <person name="Shi X."/>
            <person name="Du Y."/>
        </authorList>
    </citation>
    <scope>NUCLEOTIDE SEQUENCE [LARGE SCALE GENOMIC DNA]</scope>
    <source>
        <strain evidence="3 4">ATCC 31491</strain>
    </source>
</reference>
<dbReference type="Proteomes" id="UP001317259">
    <property type="component" value="Unassembled WGS sequence"/>
</dbReference>
<evidence type="ECO:0000313" key="3">
    <source>
        <dbReference type="EMBL" id="MCK2217773.1"/>
    </source>
</evidence>
<comment type="caution">
    <text evidence="3">The sequence shown here is derived from an EMBL/GenBank/DDBJ whole genome shotgun (WGS) entry which is preliminary data.</text>
</comment>
<feature type="region of interest" description="Disordered" evidence="1">
    <location>
        <begin position="1"/>
        <end position="23"/>
    </location>
</feature>
<dbReference type="EMBL" id="JAKRKC020000001">
    <property type="protein sequence ID" value="MCK2217773.1"/>
    <property type="molecule type" value="Genomic_DNA"/>
</dbReference>